<evidence type="ECO:0000256" key="1">
    <source>
        <dbReference type="ARBA" id="ARBA00007754"/>
    </source>
</evidence>
<dbReference type="EMBL" id="LT838272">
    <property type="protein sequence ID" value="SMB96926.1"/>
    <property type="molecule type" value="Genomic_DNA"/>
</dbReference>
<dbReference type="Gene3D" id="2.60.40.10">
    <property type="entry name" value="Immunoglobulins"/>
    <property type="match status" value="1"/>
</dbReference>
<feature type="active site" description="Nucleophile" evidence="4">
    <location>
        <position position="359"/>
    </location>
</feature>
<dbReference type="InterPro" id="IPR036582">
    <property type="entry name" value="Mao_N_sf"/>
</dbReference>
<keyword evidence="3 4" id="KW-0326">Glycosidase</keyword>
<dbReference type="InterPro" id="IPR022790">
    <property type="entry name" value="GH26_dom"/>
</dbReference>
<dbReference type="GO" id="GO:0016985">
    <property type="term" value="F:mannan endo-1,4-beta-mannosidase activity"/>
    <property type="evidence" value="ECO:0007669"/>
    <property type="project" value="InterPro"/>
</dbReference>
<dbReference type="InterPro" id="IPR011990">
    <property type="entry name" value="TPR-like_helical_dom_sf"/>
</dbReference>
<dbReference type="InterPro" id="IPR017853">
    <property type="entry name" value="GH"/>
</dbReference>
<evidence type="ECO:0000313" key="8">
    <source>
        <dbReference type="Proteomes" id="UP000192569"/>
    </source>
</evidence>
<dbReference type="PANTHER" id="PTHR40079">
    <property type="entry name" value="MANNAN ENDO-1,4-BETA-MANNOSIDASE E-RELATED"/>
    <property type="match status" value="1"/>
</dbReference>
<feature type="signal peptide" evidence="5">
    <location>
        <begin position="1"/>
        <end position="32"/>
    </location>
</feature>
<feature type="domain" description="GH26" evidence="6">
    <location>
        <begin position="75"/>
        <end position="431"/>
    </location>
</feature>
<protein>
    <submittedName>
        <fullName evidence="7">Glycosyl hydrolase family 26</fullName>
    </submittedName>
</protein>
<reference evidence="7 8" key="1">
    <citation type="submission" date="2017-04" db="EMBL/GenBank/DDBJ databases">
        <authorList>
            <person name="Afonso C.L."/>
            <person name="Miller P.J."/>
            <person name="Scott M.A."/>
            <person name="Spackman E."/>
            <person name="Goraichik I."/>
            <person name="Dimitrov K.M."/>
            <person name="Suarez D.L."/>
            <person name="Swayne D.E."/>
        </authorList>
    </citation>
    <scope>NUCLEOTIDE SEQUENCE [LARGE SCALE GENOMIC DNA]</scope>
    <source>
        <strain evidence="7 8">ToBE</strain>
    </source>
</reference>
<dbReference type="Gene3D" id="1.25.40.10">
    <property type="entry name" value="Tetratricopeptide repeat domain"/>
    <property type="match status" value="1"/>
</dbReference>
<proteinExistence type="inferred from homology"/>
<keyword evidence="5" id="KW-0732">Signal</keyword>
<dbReference type="RefSeq" id="WP_084665319.1">
    <property type="nucleotide sequence ID" value="NZ_LT838272.1"/>
</dbReference>
<dbReference type="Pfam" id="PF07833">
    <property type="entry name" value="Cu_amine_oxidN1"/>
    <property type="match status" value="1"/>
</dbReference>
<evidence type="ECO:0000256" key="3">
    <source>
        <dbReference type="ARBA" id="ARBA00023295"/>
    </source>
</evidence>
<dbReference type="Gene3D" id="3.30.457.10">
    <property type="entry name" value="Copper amine oxidase-like, N-terminal domain"/>
    <property type="match status" value="2"/>
</dbReference>
<keyword evidence="8" id="KW-1185">Reference proteome</keyword>
<organism evidence="7 8">
    <name type="scientific">Thermanaeromonas toyohensis ToBE</name>
    <dbReference type="NCBI Taxonomy" id="698762"/>
    <lineage>
        <taxon>Bacteria</taxon>
        <taxon>Bacillati</taxon>
        <taxon>Bacillota</taxon>
        <taxon>Clostridia</taxon>
        <taxon>Neomoorellales</taxon>
        <taxon>Neomoorellaceae</taxon>
        <taxon>Thermanaeromonas</taxon>
    </lineage>
</organism>
<dbReference type="Pfam" id="PF02156">
    <property type="entry name" value="Glyco_hydro_26"/>
    <property type="match status" value="1"/>
</dbReference>
<dbReference type="Gene3D" id="3.20.20.80">
    <property type="entry name" value="Glycosidases"/>
    <property type="match status" value="1"/>
</dbReference>
<dbReference type="AlphaFoldDB" id="A0A1W1VUC2"/>
<dbReference type="OrthoDB" id="9802773at2"/>
<evidence type="ECO:0000259" key="6">
    <source>
        <dbReference type="PROSITE" id="PS51764"/>
    </source>
</evidence>
<sequence>MKKWWGKAGLFGVTQVAVLLLLVALFAPPASAGYDPWSDWQQAREIEAGDPAAAEALYRRAAAYFEEQGDLINAGLAWQKIFYLCERQGKLIEAGEAYAREATLFERAGRPDWAWGETARGEALRPVVRLFYQTETGNVPPLAKFEPPRGAYLGLYEERGQARHDYNRVKDLYGRQHALFLSYAHIYGPGDVYLPWDTIHKVREVPGAGLVLALEPNCGLDGLREEDILDIAWRLGELNIPVFLRFASEMNMEGTNQWHGDPQKYVFWFRKVASIMREFAPNVAMVWNPFDIVQPEGVKASALSYYPGDAYVDWVGVNFYSDYYLSGRADEPGAGIDPLQRLDYWYRVFAGRKPLMVGEFGIAHTALKPYQEDVTRWAANYIRKFYNTLPLLYPRVKAVVYFDLDESDPLYTQAKVSDYRLSDKEEVLKAYREAIASPYYLEQVGQSSTASSYRELNEGEKLNGEVILGAYAKIYDPFISSVEYYLDGRLIARTSTPPYLARFDFSRAYGPVSLEVKVFDSQGREAFSRAYLVEGGGIPAAVFTLGEKQYISRGETKEMDVAPFTQEGRTFVPLRFLAQALGVPGEGIFWDEKERLVKISSQGHTIVLQVGRKEIEVDGRVEPMDVAPVERQGRVFLPARYVAEALGYDVGWVEKRQQVVVKLTQ</sequence>
<dbReference type="SUPFAM" id="SSF55383">
    <property type="entry name" value="Copper amine oxidase, domain N"/>
    <property type="match status" value="2"/>
</dbReference>
<keyword evidence="2 4" id="KW-0378">Hydrolase</keyword>
<dbReference type="InterPro" id="IPR013783">
    <property type="entry name" value="Ig-like_fold"/>
</dbReference>
<dbReference type="PANTHER" id="PTHR40079:SF4">
    <property type="entry name" value="GH26 DOMAIN-CONTAINING PROTEIN-RELATED"/>
    <property type="match status" value="1"/>
</dbReference>
<evidence type="ECO:0000256" key="2">
    <source>
        <dbReference type="ARBA" id="ARBA00022801"/>
    </source>
</evidence>
<accession>A0A1W1VUC2</accession>
<dbReference type="GO" id="GO:0006080">
    <property type="term" value="P:substituted mannan metabolic process"/>
    <property type="evidence" value="ECO:0007669"/>
    <property type="project" value="InterPro"/>
</dbReference>
<evidence type="ECO:0000256" key="5">
    <source>
        <dbReference type="SAM" id="SignalP"/>
    </source>
</evidence>
<dbReference type="InterPro" id="IPR012854">
    <property type="entry name" value="Cu_amine_oxidase-like_N"/>
</dbReference>
<dbReference type="Proteomes" id="UP000192569">
    <property type="component" value="Chromosome I"/>
</dbReference>
<dbReference type="SUPFAM" id="SSF51445">
    <property type="entry name" value="(Trans)glycosidases"/>
    <property type="match status" value="1"/>
</dbReference>
<feature type="active site" description="Proton donor" evidence="4">
    <location>
        <position position="249"/>
    </location>
</feature>
<dbReference type="STRING" id="698762.SAMN00808754_1709"/>
<feature type="chain" id="PRO_5012935665" evidence="5">
    <location>
        <begin position="33"/>
        <end position="665"/>
    </location>
</feature>
<evidence type="ECO:0000256" key="4">
    <source>
        <dbReference type="PROSITE-ProRule" id="PRU01100"/>
    </source>
</evidence>
<name>A0A1W1VUC2_9FIRM</name>
<dbReference type="InterPro" id="IPR000805">
    <property type="entry name" value="Glyco_hydro_26"/>
</dbReference>
<dbReference type="PROSITE" id="PS51764">
    <property type="entry name" value="GH26"/>
    <property type="match status" value="1"/>
</dbReference>
<comment type="similarity">
    <text evidence="1 4">Belongs to the glycosyl hydrolase 26 family.</text>
</comment>
<evidence type="ECO:0000313" key="7">
    <source>
        <dbReference type="EMBL" id="SMB96926.1"/>
    </source>
</evidence>
<gene>
    <name evidence="7" type="ORF">SAMN00808754_1709</name>
</gene>